<keyword evidence="1" id="KW-1133">Transmembrane helix</keyword>
<dbReference type="AlphaFoldDB" id="A0A813DBS4"/>
<name>A0A813DBS4_POLGL</name>
<evidence type="ECO:0000313" key="2">
    <source>
        <dbReference type="EMBL" id="CAE8583340.1"/>
    </source>
</evidence>
<protein>
    <submittedName>
        <fullName evidence="2">Uncharacterized protein</fullName>
    </submittedName>
</protein>
<dbReference type="OrthoDB" id="421168at2759"/>
<proteinExistence type="predicted"/>
<keyword evidence="1" id="KW-0472">Membrane</keyword>
<gene>
    <name evidence="2" type="ORF">PGLA1383_LOCUS2311</name>
</gene>
<dbReference type="Proteomes" id="UP000654075">
    <property type="component" value="Unassembled WGS sequence"/>
</dbReference>
<dbReference type="EMBL" id="CAJNNV010000695">
    <property type="protein sequence ID" value="CAE8583340.1"/>
    <property type="molecule type" value="Genomic_DNA"/>
</dbReference>
<dbReference type="OMA" id="LLWEAHD"/>
<feature type="transmembrane region" description="Helical" evidence="1">
    <location>
        <begin position="532"/>
        <end position="553"/>
    </location>
</feature>
<keyword evidence="3" id="KW-1185">Reference proteome</keyword>
<reference evidence="2" key="1">
    <citation type="submission" date="2021-02" db="EMBL/GenBank/DDBJ databases">
        <authorList>
            <person name="Dougan E. K."/>
            <person name="Rhodes N."/>
            <person name="Thang M."/>
            <person name="Chan C."/>
        </authorList>
    </citation>
    <scope>NUCLEOTIDE SEQUENCE</scope>
</reference>
<comment type="caution">
    <text evidence="2">The sequence shown here is derived from an EMBL/GenBank/DDBJ whole genome shotgun (WGS) entry which is preliminary data.</text>
</comment>
<keyword evidence="1" id="KW-0812">Transmembrane</keyword>
<organism evidence="2 3">
    <name type="scientific">Polarella glacialis</name>
    <name type="common">Dinoflagellate</name>
    <dbReference type="NCBI Taxonomy" id="89957"/>
    <lineage>
        <taxon>Eukaryota</taxon>
        <taxon>Sar</taxon>
        <taxon>Alveolata</taxon>
        <taxon>Dinophyceae</taxon>
        <taxon>Suessiales</taxon>
        <taxon>Suessiaceae</taxon>
        <taxon>Polarella</taxon>
    </lineage>
</organism>
<accession>A0A813DBS4</accession>
<sequence>MGSTGDATALWETACRCDLLSGGAATNFTSANLVLSSWQNLASAAHCWDSARKIPPYLYAAANVIYQGLQEELQLGKELSSIAGGCAAGAFTALLLVLLLWEAHDAPEQLVDSALGLVLGLEQFFVAAAVESQGLAGVLDCPAVGRQLLGSAEGLWPGVLDLAALRRLKGRLTRKRRAWQTLEDTGEEPWHAREEAEQEIFGEDLEPLSLCLCLMHGEGALTLRSTLESYKDGGLLEHAQRRFIAFLDPRSEGEPAPEVSCWRERLAERFGFQPLLPTSKDWPDPFIRKRQRLGTPGAAMAACARACDQEHVLFLEDDFELVTRPASLVRHRLRAAMRALAPDSGTSSCQDRSDAAPTIGVHLRHKLFFGAPFYELLTAAQHSEPPSPYTAWYFSPDPVRSNFPDGLWARPFWDSLGACDSNRLSWHSTLQYQQRPASESETRRLSGREVAFDNEDSISRVWWCSEKSSLLCTSTAAHRDQFRSLMYSTNPMLYRTETWQLHLASYAAVLQDLRAVEESVSSSFMWRVEPSFVMALSLGLFRHLIVVCFVGYCC</sequence>
<evidence type="ECO:0000313" key="3">
    <source>
        <dbReference type="Proteomes" id="UP000654075"/>
    </source>
</evidence>
<evidence type="ECO:0000256" key="1">
    <source>
        <dbReference type="SAM" id="Phobius"/>
    </source>
</evidence>